<evidence type="ECO:0000313" key="1">
    <source>
        <dbReference type="EMBL" id="KAI3690433.1"/>
    </source>
</evidence>
<keyword evidence="2" id="KW-1185">Reference proteome</keyword>
<dbReference type="EMBL" id="CM042017">
    <property type="protein sequence ID" value="KAI3690433.1"/>
    <property type="molecule type" value="Genomic_DNA"/>
</dbReference>
<name>A0ACB8YYF3_CICIN</name>
<evidence type="ECO:0000313" key="2">
    <source>
        <dbReference type="Proteomes" id="UP001055811"/>
    </source>
</evidence>
<sequence length="78" mass="8733">MQGNKLHPAGIAPLNHLTSIRKCLRLAGTIPYFKTLAGRPTHTKFQVCTSSIISTAPHEPYIYEASLTEFIYQKSLIF</sequence>
<protein>
    <submittedName>
        <fullName evidence="1">Uncharacterized protein</fullName>
    </submittedName>
</protein>
<proteinExistence type="predicted"/>
<gene>
    <name evidence="1" type="ORF">L2E82_48458</name>
</gene>
<dbReference type="Proteomes" id="UP001055811">
    <property type="component" value="Linkage Group LG09"/>
</dbReference>
<comment type="caution">
    <text evidence="1">The sequence shown here is derived from an EMBL/GenBank/DDBJ whole genome shotgun (WGS) entry which is preliminary data.</text>
</comment>
<accession>A0ACB8YYF3</accession>
<organism evidence="1 2">
    <name type="scientific">Cichorium intybus</name>
    <name type="common">Chicory</name>
    <dbReference type="NCBI Taxonomy" id="13427"/>
    <lineage>
        <taxon>Eukaryota</taxon>
        <taxon>Viridiplantae</taxon>
        <taxon>Streptophyta</taxon>
        <taxon>Embryophyta</taxon>
        <taxon>Tracheophyta</taxon>
        <taxon>Spermatophyta</taxon>
        <taxon>Magnoliopsida</taxon>
        <taxon>eudicotyledons</taxon>
        <taxon>Gunneridae</taxon>
        <taxon>Pentapetalae</taxon>
        <taxon>asterids</taxon>
        <taxon>campanulids</taxon>
        <taxon>Asterales</taxon>
        <taxon>Asteraceae</taxon>
        <taxon>Cichorioideae</taxon>
        <taxon>Cichorieae</taxon>
        <taxon>Cichoriinae</taxon>
        <taxon>Cichorium</taxon>
    </lineage>
</organism>
<reference evidence="1 2" key="2">
    <citation type="journal article" date="2022" name="Mol. Ecol. Resour.">
        <title>The genomes of chicory, endive, great burdock and yacon provide insights into Asteraceae paleo-polyploidization history and plant inulin production.</title>
        <authorList>
            <person name="Fan W."/>
            <person name="Wang S."/>
            <person name="Wang H."/>
            <person name="Wang A."/>
            <person name="Jiang F."/>
            <person name="Liu H."/>
            <person name="Zhao H."/>
            <person name="Xu D."/>
            <person name="Zhang Y."/>
        </authorList>
    </citation>
    <scope>NUCLEOTIDE SEQUENCE [LARGE SCALE GENOMIC DNA]</scope>
    <source>
        <strain evidence="2">cv. Punajuju</strain>
        <tissue evidence="1">Leaves</tissue>
    </source>
</reference>
<reference evidence="2" key="1">
    <citation type="journal article" date="2022" name="Mol. Ecol. Resour.">
        <title>The genomes of chicory, endive, great burdock and yacon provide insights into Asteraceae palaeo-polyploidization history and plant inulin production.</title>
        <authorList>
            <person name="Fan W."/>
            <person name="Wang S."/>
            <person name="Wang H."/>
            <person name="Wang A."/>
            <person name="Jiang F."/>
            <person name="Liu H."/>
            <person name="Zhao H."/>
            <person name="Xu D."/>
            <person name="Zhang Y."/>
        </authorList>
    </citation>
    <scope>NUCLEOTIDE SEQUENCE [LARGE SCALE GENOMIC DNA]</scope>
    <source>
        <strain evidence="2">cv. Punajuju</strain>
    </source>
</reference>